<keyword evidence="1" id="KW-0808">Transferase</keyword>
<organism evidence="4">
    <name type="scientific">Guillardia theta (strain CCMP2712)</name>
    <name type="common">Cryptophyte</name>
    <dbReference type="NCBI Taxonomy" id="905079"/>
    <lineage>
        <taxon>Eukaryota</taxon>
        <taxon>Cryptophyceae</taxon>
        <taxon>Pyrenomonadales</taxon>
        <taxon>Geminigeraceae</taxon>
        <taxon>Guillardia</taxon>
    </lineage>
</organism>
<dbReference type="EMBL" id="JH992995">
    <property type="protein sequence ID" value="EKX46354.1"/>
    <property type="molecule type" value="Genomic_DNA"/>
</dbReference>
<dbReference type="InterPro" id="IPR000182">
    <property type="entry name" value="GNAT_dom"/>
</dbReference>
<dbReference type="SUPFAM" id="SSF55729">
    <property type="entry name" value="Acyl-CoA N-acyltransferases (Nat)"/>
    <property type="match status" value="1"/>
</dbReference>
<dbReference type="AlphaFoldDB" id="L1JE04"/>
<dbReference type="Gene3D" id="3.40.630.30">
    <property type="match status" value="1"/>
</dbReference>
<dbReference type="PaxDb" id="55529-EKX46354"/>
<gene>
    <name evidence="4" type="ORF">GUITHDRAFT_107961</name>
</gene>
<accession>L1JE04</accession>
<sequence>MTKDGGANLRQGKMEDVETIANFNCAMAEETEGLQLDRGVVIKGVQAVMLDAAKGRYYVIEEEGQVVSCLLITFEWSDWRNSNYWWIQSVYTHPSYRRKGHFSKLFKHVVTEGRAAGAAAVRLYADSQNLRAQEVYRKLGMTSHYLVFETQC</sequence>
<dbReference type="CDD" id="cd04301">
    <property type="entry name" value="NAT_SF"/>
    <property type="match status" value="1"/>
</dbReference>
<reference evidence="4 6" key="1">
    <citation type="journal article" date="2012" name="Nature">
        <title>Algal genomes reveal evolutionary mosaicism and the fate of nucleomorphs.</title>
        <authorList>
            <consortium name="DOE Joint Genome Institute"/>
            <person name="Curtis B.A."/>
            <person name="Tanifuji G."/>
            <person name="Burki F."/>
            <person name="Gruber A."/>
            <person name="Irimia M."/>
            <person name="Maruyama S."/>
            <person name="Arias M.C."/>
            <person name="Ball S.G."/>
            <person name="Gile G.H."/>
            <person name="Hirakawa Y."/>
            <person name="Hopkins J.F."/>
            <person name="Kuo A."/>
            <person name="Rensing S.A."/>
            <person name="Schmutz J."/>
            <person name="Symeonidi A."/>
            <person name="Elias M."/>
            <person name="Eveleigh R.J."/>
            <person name="Herman E.K."/>
            <person name="Klute M.J."/>
            <person name="Nakayama T."/>
            <person name="Obornik M."/>
            <person name="Reyes-Prieto A."/>
            <person name="Armbrust E.V."/>
            <person name="Aves S.J."/>
            <person name="Beiko R.G."/>
            <person name="Coutinho P."/>
            <person name="Dacks J.B."/>
            <person name="Durnford D.G."/>
            <person name="Fast N.M."/>
            <person name="Green B.R."/>
            <person name="Grisdale C.J."/>
            <person name="Hempel F."/>
            <person name="Henrissat B."/>
            <person name="Hoppner M.P."/>
            <person name="Ishida K."/>
            <person name="Kim E."/>
            <person name="Koreny L."/>
            <person name="Kroth P.G."/>
            <person name="Liu Y."/>
            <person name="Malik S.B."/>
            <person name="Maier U.G."/>
            <person name="McRose D."/>
            <person name="Mock T."/>
            <person name="Neilson J.A."/>
            <person name="Onodera N.T."/>
            <person name="Poole A.M."/>
            <person name="Pritham E.J."/>
            <person name="Richards T.A."/>
            <person name="Rocap G."/>
            <person name="Roy S.W."/>
            <person name="Sarai C."/>
            <person name="Schaack S."/>
            <person name="Shirato S."/>
            <person name="Slamovits C.H."/>
            <person name="Spencer D.F."/>
            <person name="Suzuki S."/>
            <person name="Worden A.Z."/>
            <person name="Zauner S."/>
            <person name="Barry K."/>
            <person name="Bell C."/>
            <person name="Bharti A.K."/>
            <person name="Crow J.A."/>
            <person name="Grimwood J."/>
            <person name="Kramer R."/>
            <person name="Lindquist E."/>
            <person name="Lucas S."/>
            <person name="Salamov A."/>
            <person name="McFadden G.I."/>
            <person name="Lane C.E."/>
            <person name="Keeling P.J."/>
            <person name="Gray M.W."/>
            <person name="Grigoriev I.V."/>
            <person name="Archibald J.M."/>
        </authorList>
    </citation>
    <scope>NUCLEOTIDE SEQUENCE</scope>
    <source>
        <strain evidence="4 6">CCMP2712</strain>
    </source>
</reference>
<feature type="domain" description="N-acetyltransferase" evidence="3">
    <location>
        <begin position="7"/>
        <end position="152"/>
    </location>
</feature>
<evidence type="ECO:0000256" key="1">
    <source>
        <dbReference type="ARBA" id="ARBA00022679"/>
    </source>
</evidence>
<dbReference type="EnsemblProtists" id="EKX46354">
    <property type="protein sequence ID" value="EKX46354"/>
    <property type="gene ID" value="GUITHDRAFT_107961"/>
</dbReference>
<dbReference type="Proteomes" id="UP000011087">
    <property type="component" value="Unassembled WGS sequence"/>
</dbReference>
<keyword evidence="2" id="KW-0012">Acyltransferase</keyword>
<dbReference type="PROSITE" id="PS51186">
    <property type="entry name" value="GNAT"/>
    <property type="match status" value="1"/>
</dbReference>
<reference evidence="6" key="2">
    <citation type="submission" date="2012-11" db="EMBL/GenBank/DDBJ databases">
        <authorList>
            <person name="Kuo A."/>
            <person name="Curtis B.A."/>
            <person name="Tanifuji G."/>
            <person name="Burki F."/>
            <person name="Gruber A."/>
            <person name="Irimia M."/>
            <person name="Maruyama S."/>
            <person name="Arias M.C."/>
            <person name="Ball S.G."/>
            <person name="Gile G.H."/>
            <person name="Hirakawa Y."/>
            <person name="Hopkins J.F."/>
            <person name="Rensing S.A."/>
            <person name="Schmutz J."/>
            <person name="Symeonidi A."/>
            <person name="Elias M."/>
            <person name="Eveleigh R.J."/>
            <person name="Herman E.K."/>
            <person name="Klute M.J."/>
            <person name="Nakayama T."/>
            <person name="Obornik M."/>
            <person name="Reyes-Prieto A."/>
            <person name="Armbrust E.V."/>
            <person name="Aves S.J."/>
            <person name="Beiko R.G."/>
            <person name="Coutinho P."/>
            <person name="Dacks J.B."/>
            <person name="Durnford D.G."/>
            <person name="Fast N.M."/>
            <person name="Green B.R."/>
            <person name="Grisdale C."/>
            <person name="Hempe F."/>
            <person name="Henrissat B."/>
            <person name="Hoppner M.P."/>
            <person name="Ishida K.-I."/>
            <person name="Kim E."/>
            <person name="Koreny L."/>
            <person name="Kroth P.G."/>
            <person name="Liu Y."/>
            <person name="Malik S.-B."/>
            <person name="Maier U.G."/>
            <person name="McRose D."/>
            <person name="Mock T."/>
            <person name="Neilson J.A."/>
            <person name="Onodera N.T."/>
            <person name="Poole A.M."/>
            <person name="Pritham E.J."/>
            <person name="Richards T.A."/>
            <person name="Rocap G."/>
            <person name="Roy S.W."/>
            <person name="Sarai C."/>
            <person name="Schaack S."/>
            <person name="Shirato S."/>
            <person name="Slamovits C.H."/>
            <person name="Spencer D.F."/>
            <person name="Suzuki S."/>
            <person name="Worden A.Z."/>
            <person name="Zauner S."/>
            <person name="Barry K."/>
            <person name="Bell C."/>
            <person name="Bharti A.K."/>
            <person name="Crow J.A."/>
            <person name="Grimwood J."/>
            <person name="Kramer R."/>
            <person name="Lindquist E."/>
            <person name="Lucas S."/>
            <person name="Salamov A."/>
            <person name="McFadden G.I."/>
            <person name="Lane C.E."/>
            <person name="Keeling P.J."/>
            <person name="Gray M.W."/>
            <person name="Grigoriev I.V."/>
            <person name="Archibald J.M."/>
        </authorList>
    </citation>
    <scope>NUCLEOTIDE SEQUENCE</scope>
    <source>
        <strain evidence="6">CCMP2712</strain>
    </source>
</reference>
<evidence type="ECO:0000256" key="2">
    <source>
        <dbReference type="ARBA" id="ARBA00023315"/>
    </source>
</evidence>
<reference evidence="5" key="3">
    <citation type="submission" date="2015-06" db="UniProtKB">
        <authorList>
            <consortium name="EnsemblProtists"/>
        </authorList>
    </citation>
    <scope>IDENTIFICATION</scope>
</reference>
<dbReference type="InterPro" id="IPR016181">
    <property type="entry name" value="Acyl_CoA_acyltransferase"/>
</dbReference>
<dbReference type="GO" id="GO:0016747">
    <property type="term" value="F:acyltransferase activity, transferring groups other than amino-acyl groups"/>
    <property type="evidence" value="ECO:0007669"/>
    <property type="project" value="InterPro"/>
</dbReference>
<evidence type="ECO:0000313" key="4">
    <source>
        <dbReference type="EMBL" id="EKX46354.1"/>
    </source>
</evidence>
<name>L1JE04_GUITC</name>
<keyword evidence="6" id="KW-1185">Reference proteome</keyword>
<evidence type="ECO:0000313" key="5">
    <source>
        <dbReference type="EnsemblProtists" id="EKX46354"/>
    </source>
</evidence>
<dbReference type="HOGENOM" id="CLU_119435_0_0_1"/>
<protein>
    <recommendedName>
        <fullName evidence="3">N-acetyltransferase domain-containing protein</fullName>
    </recommendedName>
</protein>
<dbReference type="RefSeq" id="XP_005833334.1">
    <property type="nucleotide sequence ID" value="XM_005833277.1"/>
</dbReference>
<dbReference type="PANTHER" id="PTHR43877">
    <property type="entry name" value="AMINOALKYLPHOSPHONATE N-ACETYLTRANSFERASE-RELATED-RELATED"/>
    <property type="match status" value="1"/>
</dbReference>
<evidence type="ECO:0000313" key="6">
    <source>
        <dbReference type="Proteomes" id="UP000011087"/>
    </source>
</evidence>
<dbReference type="InterPro" id="IPR050832">
    <property type="entry name" value="Bact_Acetyltransf"/>
</dbReference>
<evidence type="ECO:0000259" key="3">
    <source>
        <dbReference type="PROSITE" id="PS51186"/>
    </source>
</evidence>
<dbReference type="OMA" id="FWWIQSV"/>
<dbReference type="GeneID" id="17303026"/>
<dbReference type="OrthoDB" id="7305308at2759"/>
<dbReference type="eggNOG" id="ENOG502S3KZ">
    <property type="taxonomic scope" value="Eukaryota"/>
</dbReference>
<dbReference type="Pfam" id="PF00583">
    <property type="entry name" value="Acetyltransf_1"/>
    <property type="match status" value="1"/>
</dbReference>
<proteinExistence type="predicted"/>
<dbReference type="KEGG" id="gtt:GUITHDRAFT_107961"/>